<comment type="caution">
    <text evidence="1">The sequence shown here is derived from an EMBL/GenBank/DDBJ whole genome shotgun (WGS) entry which is preliminary data.</text>
</comment>
<organism evidence="1 2">
    <name type="scientific">Deinococcus seoulensis</name>
    <dbReference type="NCBI Taxonomy" id="1837379"/>
    <lineage>
        <taxon>Bacteria</taxon>
        <taxon>Thermotogati</taxon>
        <taxon>Deinococcota</taxon>
        <taxon>Deinococci</taxon>
        <taxon>Deinococcales</taxon>
        <taxon>Deinococcaceae</taxon>
        <taxon>Deinococcus</taxon>
    </lineage>
</organism>
<proteinExistence type="predicted"/>
<evidence type="ECO:0000313" key="1">
    <source>
        <dbReference type="EMBL" id="GGR70453.1"/>
    </source>
</evidence>
<sequence length="519" mass="57278">MATQEKSMINSFTSSFTSWKAPFTPMPPAFSLSVSSPGRPVVHLRGDLTIQANLVLEALRRVNQAHHRIFQQGRRLVRRIHDPLTDRNRLEPIGSSKLLAGEIVRLLQLEKNGRTLEALPGPLAEHLFGLEPEQWQVPMLHAIRHVPFFDPQGNLIETGGYHAPQGIWLDLGDLKLPEVPFHPTHAQVSSAKALIDDLLADFPFDSTASRANALSLILLPSVRLMVHGPAPLFLNSASMPGSGKTALAQVPGVLYGGKIPAVMPEPPKDDEELTKRIVGVLQAGQELAIFDNVNRKLDSSILAGLATSTTFSGRALYQQEPLSLPNRTQWVFTANNPVMSKEFERRFLLIRLDPGVENPQNRTFRHPDLHQWILAHRPELLWAVLVLVRSWQAAGSPSGAVLEGGMRQFCEVMGGLTEFLGFDPVFANRAELTEQAGGDDQDLGEALECWFGAHATRPVTASDLGQLWEKAGVQPSGLNGYTAVHIGRYMQAQRGVVLGRYRINLSRSGRNTRYHLSLV</sequence>
<name>A0ABQ2RVA7_9DEIO</name>
<dbReference type="EMBL" id="BMQM01000033">
    <property type="protein sequence ID" value="GGR70453.1"/>
    <property type="molecule type" value="Genomic_DNA"/>
</dbReference>
<protein>
    <submittedName>
        <fullName evidence="1">Uncharacterized protein</fullName>
    </submittedName>
</protein>
<gene>
    <name evidence="1" type="ORF">GCM10008959_35220</name>
</gene>
<reference evidence="2" key="1">
    <citation type="journal article" date="2019" name="Int. J. Syst. Evol. Microbiol.">
        <title>The Global Catalogue of Microorganisms (GCM) 10K type strain sequencing project: providing services to taxonomists for standard genome sequencing and annotation.</title>
        <authorList>
            <consortium name="The Broad Institute Genomics Platform"/>
            <consortium name="The Broad Institute Genome Sequencing Center for Infectious Disease"/>
            <person name="Wu L."/>
            <person name="Ma J."/>
        </authorList>
    </citation>
    <scope>NUCLEOTIDE SEQUENCE [LARGE SCALE GENOMIC DNA]</scope>
    <source>
        <strain evidence="2">JCM 31404</strain>
    </source>
</reference>
<keyword evidence="2" id="KW-1185">Reference proteome</keyword>
<evidence type="ECO:0000313" key="2">
    <source>
        <dbReference type="Proteomes" id="UP000634308"/>
    </source>
</evidence>
<dbReference type="Proteomes" id="UP000634308">
    <property type="component" value="Unassembled WGS sequence"/>
</dbReference>
<accession>A0ABQ2RVA7</accession>